<sequence>MASAGEMQMKEMKMKEVAPNRVSILKFNVKSKEESNGKSNGEPKEEFNAVGISSLSGGTAVAIVSGQAAILLHIARLPDGTGDGEAELAHFRLRLEDMMDCYTNSSKHFPSDSTSVYVAERRKEDLDGRPHPMNEIGYILNALCLGRPLVAHYAVRPAGEGPAFVIDARNLEDVQILVDEDESRMSASD</sequence>
<gene>
    <name evidence="1" type="ORF">P170DRAFT_435801</name>
</gene>
<evidence type="ECO:0000313" key="1">
    <source>
        <dbReference type="EMBL" id="PLB50614.1"/>
    </source>
</evidence>
<accession>A0A2I2GCK7</accession>
<evidence type="ECO:0000313" key="2">
    <source>
        <dbReference type="Proteomes" id="UP000234275"/>
    </source>
</evidence>
<name>A0A2I2GCK7_9EURO</name>
<dbReference type="AlphaFoldDB" id="A0A2I2GCK7"/>
<reference evidence="1 2" key="1">
    <citation type="submission" date="2016-12" db="EMBL/GenBank/DDBJ databases">
        <title>The genomes of Aspergillus section Nigri reveals drivers in fungal speciation.</title>
        <authorList>
            <consortium name="DOE Joint Genome Institute"/>
            <person name="Vesth T.C."/>
            <person name="Nybo J."/>
            <person name="Theobald S."/>
            <person name="Brandl J."/>
            <person name="Frisvad J.C."/>
            <person name="Nielsen K.F."/>
            <person name="Lyhne E.K."/>
            <person name="Kogle M.E."/>
            <person name="Kuo A."/>
            <person name="Riley R."/>
            <person name="Clum A."/>
            <person name="Nolan M."/>
            <person name="Lipzen A."/>
            <person name="Salamov A."/>
            <person name="Henrissat B."/>
            <person name="Wiebenga A."/>
            <person name="De Vries R.P."/>
            <person name="Grigoriev I.V."/>
            <person name="Mortensen U.H."/>
            <person name="Andersen M.R."/>
            <person name="Baker S.E."/>
        </authorList>
    </citation>
    <scope>NUCLEOTIDE SEQUENCE [LARGE SCALE GENOMIC DNA]</scope>
    <source>
        <strain evidence="1 2">IBT 23096</strain>
    </source>
</reference>
<comment type="caution">
    <text evidence="1">The sequence shown here is derived from an EMBL/GenBank/DDBJ whole genome shotgun (WGS) entry which is preliminary data.</text>
</comment>
<dbReference type="RefSeq" id="XP_024705916.1">
    <property type="nucleotide sequence ID" value="XM_024849025.1"/>
</dbReference>
<proteinExistence type="predicted"/>
<organism evidence="1 2">
    <name type="scientific">Aspergillus steynii IBT 23096</name>
    <dbReference type="NCBI Taxonomy" id="1392250"/>
    <lineage>
        <taxon>Eukaryota</taxon>
        <taxon>Fungi</taxon>
        <taxon>Dikarya</taxon>
        <taxon>Ascomycota</taxon>
        <taxon>Pezizomycotina</taxon>
        <taxon>Eurotiomycetes</taxon>
        <taxon>Eurotiomycetidae</taxon>
        <taxon>Eurotiales</taxon>
        <taxon>Aspergillaceae</taxon>
        <taxon>Aspergillus</taxon>
        <taxon>Aspergillus subgen. Circumdati</taxon>
    </lineage>
</organism>
<dbReference type="Proteomes" id="UP000234275">
    <property type="component" value="Unassembled WGS sequence"/>
</dbReference>
<dbReference type="EMBL" id="MSFO01000003">
    <property type="protein sequence ID" value="PLB50614.1"/>
    <property type="molecule type" value="Genomic_DNA"/>
</dbReference>
<protein>
    <submittedName>
        <fullName evidence="1">Uncharacterized protein</fullName>
    </submittedName>
</protein>
<keyword evidence="2" id="KW-1185">Reference proteome</keyword>
<dbReference type="GeneID" id="36556724"/>
<dbReference type="VEuPathDB" id="FungiDB:P170DRAFT_435801"/>